<comment type="caution">
    <text evidence="1">The sequence shown here is derived from an EMBL/GenBank/DDBJ whole genome shotgun (WGS) entry which is preliminary data.</text>
</comment>
<keyword evidence="2" id="KW-1185">Reference proteome</keyword>
<proteinExistence type="predicted"/>
<dbReference type="Proteomes" id="UP001177260">
    <property type="component" value="Unassembled WGS sequence"/>
</dbReference>
<name>A0ACC3BF57_9EURO</name>
<gene>
    <name evidence="1" type="ORF">N8T08_007733</name>
</gene>
<evidence type="ECO:0000313" key="1">
    <source>
        <dbReference type="EMBL" id="KAK1149056.1"/>
    </source>
</evidence>
<accession>A0ACC3BF57</accession>
<dbReference type="EMBL" id="JAOPJF010000005">
    <property type="protein sequence ID" value="KAK1149056.1"/>
    <property type="molecule type" value="Genomic_DNA"/>
</dbReference>
<evidence type="ECO:0000313" key="2">
    <source>
        <dbReference type="Proteomes" id="UP001177260"/>
    </source>
</evidence>
<organism evidence="1 2">
    <name type="scientific">Aspergillus melleus</name>
    <dbReference type="NCBI Taxonomy" id="138277"/>
    <lineage>
        <taxon>Eukaryota</taxon>
        <taxon>Fungi</taxon>
        <taxon>Dikarya</taxon>
        <taxon>Ascomycota</taxon>
        <taxon>Pezizomycotina</taxon>
        <taxon>Eurotiomycetes</taxon>
        <taxon>Eurotiomycetidae</taxon>
        <taxon>Eurotiales</taxon>
        <taxon>Aspergillaceae</taxon>
        <taxon>Aspergillus</taxon>
        <taxon>Aspergillus subgen. Circumdati</taxon>
    </lineage>
</organism>
<reference evidence="1 2" key="1">
    <citation type="journal article" date="2023" name="ACS Omega">
        <title>Identification of the Neoaspergillic Acid Biosynthesis Gene Cluster by Establishing an In Vitro CRISPR-Ribonucleoprotein Genetic System in Aspergillus melleus.</title>
        <authorList>
            <person name="Yuan B."/>
            <person name="Grau M.F."/>
            <person name="Murata R.M."/>
            <person name="Torok T."/>
            <person name="Venkateswaran K."/>
            <person name="Stajich J.E."/>
            <person name="Wang C.C.C."/>
        </authorList>
    </citation>
    <scope>NUCLEOTIDE SEQUENCE [LARGE SCALE GENOMIC DNA]</scope>
    <source>
        <strain evidence="1 2">IMV 1140</strain>
    </source>
</reference>
<sequence length="89" mass="9568">MSDIGRKDFSTKAQETLTPESQKSTADKISETFTDTSDRIFGAGQPNQDKSNTQRAFDSVRGEADNQAHGSSSQTVGEKVKNTLGLGDN</sequence>
<protein>
    <submittedName>
        <fullName evidence="1">Uncharacterized protein</fullName>
    </submittedName>
</protein>